<gene>
    <name evidence="2" type="ORF">SAMN06265222_10215</name>
</gene>
<name>A0ABY1PW54_9BACT</name>
<reference evidence="2 3" key="1">
    <citation type="submission" date="2017-05" db="EMBL/GenBank/DDBJ databases">
        <authorList>
            <person name="Varghese N."/>
            <person name="Submissions S."/>
        </authorList>
    </citation>
    <scope>NUCLEOTIDE SEQUENCE [LARGE SCALE GENOMIC DNA]</scope>
    <source>
        <strain evidence="2 3">DSM 25457</strain>
    </source>
</reference>
<evidence type="ECO:0000313" key="2">
    <source>
        <dbReference type="EMBL" id="SMP45881.1"/>
    </source>
</evidence>
<dbReference type="EMBL" id="FXUG01000002">
    <property type="protein sequence ID" value="SMP45881.1"/>
    <property type="molecule type" value="Genomic_DNA"/>
</dbReference>
<organism evidence="2 3">
    <name type="scientific">Neorhodopirellula lusitana</name>
    <dbReference type="NCBI Taxonomy" id="445327"/>
    <lineage>
        <taxon>Bacteria</taxon>
        <taxon>Pseudomonadati</taxon>
        <taxon>Planctomycetota</taxon>
        <taxon>Planctomycetia</taxon>
        <taxon>Pirellulales</taxon>
        <taxon>Pirellulaceae</taxon>
        <taxon>Neorhodopirellula</taxon>
    </lineage>
</organism>
<feature type="transmembrane region" description="Helical" evidence="1">
    <location>
        <begin position="12"/>
        <end position="35"/>
    </location>
</feature>
<sequence>MPSQNAQSDSKLNGRVIGIGTLVLVVAVLGLWWWMRPPVKLNENHYDITIALYRACNQRSAESLARIESLLAESDASMDGPAGQAIVSIIADAKQDRWQDASRDCRTLLEQQVQR</sequence>
<comment type="caution">
    <text evidence="2">The sequence shown here is derived from an EMBL/GenBank/DDBJ whole genome shotgun (WGS) entry which is preliminary data.</text>
</comment>
<protein>
    <submittedName>
        <fullName evidence="2">Uncharacterized protein</fullName>
    </submittedName>
</protein>
<keyword evidence="1" id="KW-0472">Membrane</keyword>
<keyword evidence="1" id="KW-1133">Transmembrane helix</keyword>
<keyword evidence="3" id="KW-1185">Reference proteome</keyword>
<proteinExistence type="predicted"/>
<keyword evidence="1" id="KW-0812">Transmembrane</keyword>
<accession>A0ABY1PW54</accession>
<evidence type="ECO:0000256" key="1">
    <source>
        <dbReference type="SAM" id="Phobius"/>
    </source>
</evidence>
<evidence type="ECO:0000313" key="3">
    <source>
        <dbReference type="Proteomes" id="UP001158067"/>
    </source>
</evidence>
<dbReference type="Proteomes" id="UP001158067">
    <property type="component" value="Unassembled WGS sequence"/>
</dbReference>
<dbReference type="RefSeq" id="WP_283431359.1">
    <property type="nucleotide sequence ID" value="NZ_FXUG01000002.1"/>
</dbReference>